<dbReference type="Pfam" id="PF03372">
    <property type="entry name" value="Exo_endo_phos"/>
    <property type="match status" value="1"/>
</dbReference>
<keyword evidence="2" id="KW-0255">Endonuclease</keyword>
<dbReference type="EMBL" id="JACSPX010000001">
    <property type="protein sequence ID" value="MBD8012247.1"/>
    <property type="molecule type" value="Genomic_DNA"/>
</dbReference>
<evidence type="ECO:0000259" key="1">
    <source>
        <dbReference type="Pfam" id="PF03372"/>
    </source>
</evidence>
<protein>
    <submittedName>
        <fullName evidence="2">Endonuclease/exonuclease/phosphatase family protein</fullName>
    </submittedName>
</protein>
<evidence type="ECO:0000313" key="3">
    <source>
        <dbReference type="Proteomes" id="UP000611521"/>
    </source>
</evidence>
<dbReference type="CDD" id="cd09083">
    <property type="entry name" value="EEP-1"/>
    <property type="match status" value="1"/>
</dbReference>
<keyword evidence="2" id="KW-0378">Hydrolase</keyword>
<keyword evidence="2" id="KW-0540">Nuclease</keyword>
<dbReference type="InterPro" id="IPR036691">
    <property type="entry name" value="Endo/exonu/phosph_ase_sf"/>
</dbReference>
<dbReference type="Gene3D" id="3.60.10.10">
    <property type="entry name" value="Endonuclease/exonuclease/phosphatase"/>
    <property type="match status" value="1"/>
</dbReference>
<sequence length="260" mass="28579">MTFNIRRAADGMLHRRADRWSWRAPAVQQLLASERPTLIGLQEALPRVMPLVREALGADHRAIGAGRAAGGRGEGTPIVYDSTRLVLHDGGQRALSDRPERAGSIGWGNLIPRILVWAEFVERGTGTRFLAINTHLDHLSASSRRRSALSIRRLVIERALPAVVLGDLNAGADSPALRELQAGRALLDSWDAAERRAGPRWGTYPGYRRPRAGGRQLDWIMTTPDVRVRTVGANARTPGGRRPSDHLPVQAVLRFGEDAR</sequence>
<dbReference type="GO" id="GO:0004519">
    <property type="term" value="F:endonuclease activity"/>
    <property type="evidence" value="ECO:0007669"/>
    <property type="project" value="UniProtKB-KW"/>
</dbReference>
<reference evidence="2 3" key="1">
    <citation type="submission" date="2020-08" db="EMBL/GenBank/DDBJ databases">
        <title>A Genomic Blueprint of the Chicken Gut Microbiome.</title>
        <authorList>
            <person name="Gilroy R."/>
            <person name="Ravi A."/>
            <person name="Getino M."/>
            <person name="Pursley I."/>
            <person name="Horton D.L."/>
            <person name="Alikhan N.-F."/>
            <person name="Baker D."/>
            <person name="Gharbi K."/>
            <person name="Hall N."/>
            <person name="Watson M."/>
            <person name="Adriaenssens E.M."/>
            <person name="Foster-Nyarko E."/>
            <person name="Jarju S."/>
            <person name="Secka A."/>
            <person name="Antonio M."/>
            <person name="Oren A."/>
            <person name="Chaudhuri R."/>
            <person name="La Ragione R.M."/>
            <person name="Hildebrand F."/>
            <person name="Pallen M.J."/>
        </authorList>
    </citation>
    <scope>NUCLEOTIDE SEQUENCE [LARGE SCALE GENOMIC DNA]</scope>
    <source>
        <strain evidence="2 3">Re1</strain>
    </source>
</reference>
<evidence type="ECO:0000313" key="2">
    <source>
        <dbReference type="EMBL" id="MBD8012247.1"/>
    </source>
</evidence>
<keyword evidence="3" id="KW-1185">Reference proteome</keyword>
<dbReference type="RefSeq" id="WP_191712730.1">
    <property type="nucleotide sequence ID" value="NZ_JACSPX010000001.1"/>
</dbReference>
<accession>A0ABR8W5H5</accession>
<dbReference type="Proteomes" id="UP000611521">
    <property type="component" value="Unassembled WGS sequence"/>
</dbReference>
<dbReference type="SUPFAM" id="SSF56219">
    <property type="entry name" value="DNase I-like"/>
    <property type="match status" value="1"/>
</dbReference>
<organism evidence="2 3">
    <name type="scientific">Microbacterium commune</name>
    <dbReference type="NCBI Taxonomy" id="2762219"/>
    <lineage>
        <taxon>Bacteria</taxon>
        <taxon>Bacillati</taxon>
        <taxon>Actinomycetota</taxon>
        <taxon>Actinomycetes</taxon>
        <taxon>Micrococcales</taxon>
        <taxon>Microbacteriaceae</taxon>
        <taxon>Microbacterium</taxon>
    </lineage>
</organism>
<gene>
    <name evidence="2" type="ORF">H9633_08020</name>
</gene>
<name>A0ABR8W5H5_9MICO</name>
<proteinExistence type="predicted"/>
<comment type="caution">
    <text evidence="2">The sequence shown here is derived from an EMBL/GenBank/DDBJ whole genome shotgun (WGS) entry which is preliminary data.</text>
</comment>
<feature type="domain" description="Endonuclease/exonuclease/phosphatase" evidence="1">
    <location>
        <begin position="1"/>
        <end position="246"/>
    </location>
</feature>
<dbReference type="InterPro" id="IPR005135">
    <property type="entry name" value="Endo/exonuclease/phosphatase"/>
</dbReference>